<gene>
    <name evidence="11" type="primary">mmgC_4</name>
    <name evidence="11" type="ORF">CCUG63697_01037</name>
</gene>
<dbReference type="GO" id="GO:0050660">
    <property type="term" value="F:flavin adenine dinucleotide binding"/>
    <property type="evidence" value="ECO:0007669"/>
    <property type="project" value="InterPro"/>
</dbReference>
<sequence length="386" mass="42302">MSALFPSYRASWETDAHRELRKHAAEFLRKESTPNQERWSAQHQVDREFWNKLGDAGLLGLDLPEEYGGAGGDFGFSAVVAEELALAQDTATGWGVHSPIVAHYINTYGNTEQKDRWMPGIISGDLVLAIAMTEPGTGSDLQGVRTSAVQDGDHYVINGSKTFISNGTHCDLLVIVAKTDPSQGAKGISLIVAETKDLPGFERGRVLEKVGQHGQDTRELFFSDMRVPVANRLGEQDGQGFIQLMTQLARERLIIASGNAGMAEAAVLESIKYTKEREAFGQPLIKFQNTRFQLAELKAEVLSIKTTVDWCIQNYIDGVNDPATASIAKLVATDKGVAVVDRCVQFFGGYGYMMEYPIARAYAAARVNKIYGGTSEIMKELISRSL</sequence>
<reference evidence="11 12" key="1">
    <citation type="journal article" date="2019" name="Sci. Rep.">
        <title>Extended insight into the Mycobacterium chelonae-abscessus complex through whole genome sequencing of Mycobacterium salmoniphilum outbreak and Mycobacterium salmoniphilum-like strains.</title>
        <authorList>
            <person name="Behra P.R.K."/>
            <person name="Das S."/>
            <person name="Pettersson B.M.F."/>
            <person name="Shirreff L."/>
            <person name="DuCote T."/>
            <person name="Jacobsson K.G."/>
            <person name="Ennis D.G."/>
            <person name="Kirsebom L.A."/>
        </authorList>
    </citation>
    <scope>NUCLEOTIDE SEQUENCE [LARGE SCALE GENOMIC DNA]</scope>
    <source>
        <strain evidence="11 12">CCUG 63697</strain>
    </source>
</reference>
<comment type="similarity">
    <text evidence="2 7">Belongs to the acyl-CoA dehydrogenase family.</text>
</comment>
<dbReference type="AlphaFoldDB" id="A0A4R8R8P2"/>
<evidence type="ECO:0000256" key="2">
    <source>
        <dbReference type="ARBA" id="ARBA00009347"/>
    </source>
</evidence>
<dbReference type="SUPFAM" id="SSF56645">
    <property type="entry name" value="Acyl-CoA dehydrogenase NM domain-like"/>
    <property type="match status" value="1"/>
</dbReference>
<protein>
    <submittedName>
        <fullName evidence="11">Acyl-CoA dehydrogenase</fullName>
        <ecNumber evidence="11">1.3.99.-</ecNumber>
    </submittedName>
</protein>
<dbReference type="RefSeq" id="WP_134048119.1">
    <property type="nucleotide sequence ID" value="NZ_PECB01000003.1"/>
</dbReference>
<feature type="domain" description="Acyl-CoA oxidase/dehydrogenase middle" evidence="9">
    <location>
        <begin position="129"/>
        <end position="225"/>
    </location>
</feature>
<dbReference type="Proteomes" id="UP000295165">
    <property type="component" value="Unassembled WGS sequence"/>
</dbReference>
<dbReference type="InterPro" id="IPR036250">
    <property type="entry name" value="AcylCo_DH-like_C"/>
</dbReference>
<dbReference type="Pfam" id="PF02771">
    <property type="entry name" value="Acyl-CoA_dh_N"/>
    <property type="match status" value="1"/>
</dbReference>
<keyword evidence="3 7" id="KW-0285">Flavoprotein</keyword>
<keyword evidence="4 7" id="KW-0274">FAD</keyword>
<evidence type="ECO:0000256" key="3">
    <source>
        <dbReference type="ARBA" id="ARBA00022630"/>
    </source>
</evidence>
<dbReference type="InterPro" id="IPR009100">
    <property type="entry name" value="AcylCoA_DH/oxidase_NM_dom_sf"/>
</dbReference>
<dbReference type="InterPro" id="IPR037069">
    <property type="entry name" value="AcylCoA_DH/ox_N_sf"/>
</dbReference>
<proteinExistence type="inferred from homology"/>
<dbReference type="InterPro" id="IPR006091">
    <property type="entry name" value="Acyl-CoA_Oxase/DH_mid-dom"/>
</dbReference>
<comment type="caution">
    <text evidence="11">The sequence shown here is derived from an EMBL/GenBank/DDBJ whole genome shotgun (WGS) entry which is preliminary data.</text>
</comment>
<dbReference type="FunFam" id="2.40.110.10:FF:000002">
    <property type="entry name" value="Acyl-CoA dehydrogenase fadE12"/>
    <property type="match status" value="1"/>
</dbReference>
<evidence type="ECO:0000313" key="12">
    <source>
        <dbReference type="Proteomes" id="UP000295165"/>
    </source>
</evidence>
<organism evidence="11 12">
    <name type="scientific">Mycobacteroides franklinii</name>
    <dbReference type="NCBI Taxonomy" id="948102"/>
    <lineage>
        <taxon>Bacteria</taxon>
        <taxon>Bacillati</taxon>
        <taxon>Actinomycetota</taxon>
        <taxon>Actinomycetes</taxon>
        <taxon>Mycobacteriales</taxon>
        <taxon>Mycobacteriaceae</taxon>
        <taxon>Mycobacteroides</taxon>
    </lineage>
</organism>
<dbReference type="GO" id="GO:0003995">
    <property type="term" value="F:acyl-CoA dehydrogenase activity"/>
    <property type="evidence" value="ECO:0007669"/>
    <property type="project" value="TreeGrafter"/>
</dbReference>
<dbReference type="InterPro" id="IPR046373">
    <property type="entry name" value="Acyl-CoA_Oxase/DH_mid-dom_sf"/>
</dbReference>
<evidence type="ECO:0000256" key="7">
    <source>
        <dbReference type="RuleBase" id="RU362125"/>
    </source>
</evidence>
<dbReference type="Pfam" id="PF02770">
    <property type="entry name" value="Acyl-CoA_dh_M"/>
    <property type="match status" value="1"/>
</dbReference>
<comment type="catalytic activity">
    <reaction evidence="6">
        <text>a 2,3-saturated acyl-CoA + A = a 2,3-dehydroacyl-CoA + AH2</text>
        <dbReference type="Rhea" id="RHEA:48608"/>
        <dbReference type="ChEBI" id="CHEBI:13193"/>
        <dbReference type="ChEBI" id="CHEBI:17499"/>
        <dbReference type="ChEBI" id="CHEBI:60015"/>
        <dbReference type="ChEBI" id="CHEBI:65111"/>
    </reaction>
</comment>
<dbReference type="PANTHER" id="PTHR43884">
    <property type="entry name" value="ACYL-COA DEHYDROGENASE"/>
    <property type="match status" value="1"/>
</dbReference>
<evidence type="ECO:0000256" key="1">
    <source>
        <dbReference type="ARBA" id="ARBA00001974"/>
    </source>
</evidence>
<dbReference type="PANTHER" id="PTHR43884:SF12">
    <property type="entry name" value="ISOVALERYL-COA DEHYDROGENASE, MITOCHONDRIAL-RELATED"/>
    <property type="match status" value="1"/>
</dbReference>
<evidence type="ECO:0000256" key="5">
    <source>
        <dbReference type="ARBA" id="ARBA00023002"/>
    </source>
</evidence>
<dbReference type="Pfam" id="PF00441">
    <property type="entry name" value="Acyl-CoA_dh_1"/>
    <property type="match status" value="1"/>
</dbReference>
<evidence type="ECO:0000259" key="8">
    <source>
        <dbReference type="Pfam" id="PF00441"/>
    </source>
</evidence>
<dbReference type="InterPro" id="IPR013786">
    <property type="entry name" value="AcylCoA_DH/ox_N"/>
</dbReference>
<evidence type="ECO:0000259" key="10">
    <source>
        <dbReference type="Pfam" id="PF02771"/>
    </source>
</evidence>
<feature type="domain" description="Acyl-CoA dehydrogenase/oxidase C-terminal" evidence="8">
    <location>
        <begin position="238"/>
        <end position="386"/>
    </location>
</feature>
<evidence type="ECO:0000256" key="4">
    <source>
        <dbReference type="ARBA" id="ARBA00022827"/>
    </source>
</evidence>
<dbReference type="FunFam" id="1.20.140.10:FF:000001">
    <property type="entry name" value="Acyl-CoA dehydrogenase"/>
    <property type="match status" value="1"/>
</dbReference>
<dbReference type="PIRSF" id="PIRSF016578">
    <property type="entry name" value="HsaA"/>
    <property type="match status" value="1"/>
</dbReference>
<evidence type="ECO:0000259" key="9">
    <source>
        <dbReference type="Pfam" id="PF02770"/>
    </source>
</evidence>
<comment type="cofactor">
    <cofactor evidence="1 7">
        <name>FAD</name>
        <dbReference type="ChEBI" id="CHEBI:57692"/>
    </cofactor>
</comment>
<dbReference type="EMBL" id="PECC01000026">
    <property type="protein sequence ID" value="TDZ52554.1"/>
    <property type="molecule type" value="Genomic_DNA"/>
</dbReference>
<dbReference type="FunFam" id="1.10.540.10:FF:000026">
    <property type="entry name" value="Acyl-CoA dehydrogenase medium chain"/>
    <property type="match status" value="1"/>
</dbReference>
<dbReference type="EC" id="1.3.99.-" evidence="11"/>
<evidence type="ECO:0000313" key="11">
    <source>
        <dbReference type="EMBL" id="TDZ52554.1"/>
    </source>
</evidence>
<dbReference type="Gene3D" id="1.20.140.10">
    <property type="entry name" value="Butyryl-CoA Dehydrogenase, subunit A, domain 3"/>
    <property type="match status" value="1"/>
</dbReference>
<keyword evidence="5 7" id="KW-0560">Oxidoreductase</keyword>
<dbReference type="SUPFAM" id="SSF47203">
    <property type="entry name" value="Acyl-CoA dehydrogenase C-terminal domain-like"/>
    <property type="match status" value="1"/>
</dbReference>
<feature type="domain" description="Acyl-CoA dehydrogenase/oxidase N-terminal" evidence="10">
    <location>
        <begin position="14"/>
        <end position="125"/>
    </location>
</feature>
<evidence type="ECO:0000256" key="6">
    <source>
        <dbReference type="ARBA" id="ARBA00052546"/>
    </source>
</evidence>
<dbReference type="Gene3D" id="1.10.540.10">
    <property type="entry name" value="Acyl-CoA dehydrogenase/oxidase, N-terminal domain"/>
    <property type="match status" value="1"/>
</dbReference>
<dbReference type="Gene3D" id="2.40.110.10">
    <property type="entry name" value="Butyryl-CoA Dehydrogenase, subunit A, domain 2"/>
    <property type="match status" value="1"/>
</dbReference>
<name>A0A4R8R8P2_9MYCO</name>
<dbReference type="InterPro" id="IPR009075">
    <property type="entry name" value="AcylCo_DH/oxidase_C"/>
</dbReference>
<keyword evidence="12" id="KW-1185">Reference proteome</keyword>
<accession>A0A4R8R8P2</accession>